<protein>
    <submittedName>
        <fullName evidence="1">Uncharacterized protein</fullName>
    </submittedName>
</protein>
<dbReference type="EMBL" id="CAJNOK010062492">
    <property type="protein sequence ID" value="CAF1641177.1"/>
    <property type="molecule type" value="Genomic_DNA"/>
</dbReference>
<organism evidence="1 3">
    <name type="scientific">Didymodactylos carnosus</name>
    <dbReference type="NCBI Taxonomy" id="1234261"/>
    <lineage>
        <taxon>Eukaryota</taxon>
        <taxon>Metazoa</taxon>
        <taxon>Spiralia</taxon>
        <taxon>Gnathifera</taxon>
        <taxon>Rotifera</taxon>
        <taxon>Eurotatoria</taxon>
        <taxon>Bdelloidea</taxon>
        <taxon>Philodinida</taxon>
        <taxon>Philodinidae</taxon>
        <taxon>Didymodactylos</taxon>
    </lineage>
</organism>
<name>A0A8S2G6L7_9BILA</name>
<dbReference type="Proteomes" id="UP000677228">
    <property type="component" value="Unassembled WGS sequence"/>
</dbReference>
<sequence>KNNKLTATVVKPDVTVQVKPGTVTPPVNAATQVQQTIATQPKETIAAVQHTTVKTPEAVKQDPTAGQEQPATKVDNTQLIAAEVKPKVNTPTMPEGPIAIKTAEITDKPVEKVYANVPQEDAATTATPAKKRKIRGLGGLINAAVGLVDKREDKIIEFTDTEEGDS</sequence>
<accession>A0A8S2G6L7</accession>
<proteinExistence type="predicted"/>
<reference evidence="1" key="1">
    <citation type="submission" date="2021-02" db="EMBL/GenBank/DDBJ databases">
        <authorList>
            <person name="Nowell W R."/>
        </authorList>
    </citation>
    <scope>NUCLEOTIDE SEQUENCE</scope>
</reference>
<feature type="non-terminal residue" evidence="1">
    <location>
        <position position="1"/>
    </location>
</feature>
<comment type="caution">
    <text evidence="1">The sequence shown here is derived from an EMBL/GenBank/DDBJ whole genome shotgun (WGS) entry which is preliminary data.</text>
</comment>
<dbReference type="EMBL" id="CAJOBA010089418">
    <property type="protein sequence ID" value="CAF4477773.1"/>
    <property type="molecule type" value="Genomic_DNA"/>
</dbReference>
<dbReference type="Proteomes" id="UP000682733">
    <property type="component" value="Unassembled WGS sequence"/>
</dbReference>
<feature type="non-terminal residue" evidence="1">
    <location>
        <position position="166"/>
    </location>
</feature>
<gene>
    <name evidence="1" type="ORF">OVA965_LOCUS44298</name>
    <name evidence="2" type="ORF">TMI583_LOCUS47016</name>
</gene>
<evidence type="ECO:0000313" key="1">
    <source>
        <dbReference type="EMBL" id="CAF1641177.1"/>
    </source>
</evidence>
<dbReference type="AlphaFoldDB" id="A0A8S2G6L7"/>
<evidence type="ECO:0000313" key="3">
    <source>
        <dbReference type="Proteomes" id="UP000677228"/>
    </source>
</evidence>
<evidence type="ECO:0000313" key="2">
    <source>
        <dbReference type="EMBL" id="CAF4477773.1"/>
    </source>
</evidence>